<protein>
    <submittedName>
        <fullName evidence="1">Uncharacterized protein</fullName>
    </submittedName>
</protein>
<dbReference type="EMBL" id="OR343188">
    <property type="protein sequence ID" value="WNL49997.1"/>
    <property type="molecule type" value="Genomic_DNA"/>
</dbReference>
<proteinExistence type="predicted"/>
<organism evidence="1">
    <name type="scientific">Marseillevirus sp</name>
    <dbReference type="NCBI Taxonomy" id="2809551"/>
    <lineage>
        <taxon>Viruses</taxon>
        <taxon>Varidnaviria</taxon>
        <taxon>Bamfordvirae</taxon>
        <taxon>Nucleocytoviricota</taxon>
        <taxon>Megaviricetes</taxon>
        <taxon>Pimascovirales</taxon>
        <taxon>Pimascovirales incertae sedis</taxon>
        <taxon>Marseilleviridae</taxon>
        <taxon>Marseillevirus</taxon>
    </lineage>
</organism>
<name>A0AA96J0U8_9VIRU</name>
<reference evidence="1" key="1">
    <citation type="submission" date="2023-07" db="EMBL/GenBank/DDBJ databases">
        <authorList>
            <person name="Xia Y."/>
        </authorList>
    </citation>
    <scope>NUCLEOTIDE SEQUENCE</scope>
    <source>
        <strain evidence="1">F</strain>
    </source>
</reference>
<evidence type="ECO:0000313" key="1">
    <source>
        <dbReference type="EMBL" id="WNL49997.1"/>
    </source>
</evidence>
<sequence>MFSLSGKFIQTMWIQILDVSLWLREPSTEKAKRRRENFQQNSVLVFDESQKKCFDDSCVVSLSSLPGK</sequence>
<gene>
    <name evidence="1" type="ORF">MarFTMF_481</name>
</gene>
<accession>A0AA96J0U8</accession>